<dbReference type="STRING" id="642492.Clole_0443"/>
<dbReference type="eggNOG" id="ENOG50307W9">
    <property type="taxonomic scope" value="Bacteria"/>
</dbReference>
<gene>
    <name evidence="4" type="ordered locus">Clole_0443</name>
</gene>
<dbReference type="HOGENOM" id="CLU_614948_0_0_9"/>
<evidence type="ECO:0000259" key="2">
    <source>
        <dbReference type="Pfam" id="PF13786"/>
    </source>
</evidence>
<reference evidence="4 5" key="1">
    <citation type="journal article" date="2011" name="J. Bacteriol.">
        <title>Complete genome sequence of the cellulose-degrading bacterium Cellulosilyticum lentocellum.</title>
        <authorList>
            <consortium name="US DOE Joint Genome Institute"/>
            <person name="Miller D.A."/>
            <person name="Suen G."/>
            <person name="Bruce D."/>
            <person name="Copeland A."/>
            <person name="Cheng J.F."/>
            <person name="Detter C."/>
            <person name="Goodwin L.A."/>
            <person name="Han C.S."/>
            <person name="Hauser L.J."/>
            <person name="Land M.L."/>
            <person name="Lapidus A."/>
            <person name="Lucas S."/>
            <person name="Meincke L."/>
            <person name="Pitluck S."/>
            <person name="Tapia R."/>
            <person name="Teshima H."/>
            <person name="Woyke T."/>
            <person name="Fox B.G."/>
            <person name="Angert E.R."/>
            <person name="Currie C.R."/>
        </authorList>
    </citation>
    <scope>NUCLEOTIDE SEQUENCE [LARGE SCALE GENOMIC DNA]</scope>
    <source>
        <strain evidence="5">ATCC 49066 / DSM 5427 / NCIMB 11756 / RHM5</strain>
    </source>
</reference>
<evidence type="ECO:0000259" key="3">
    <source>
        <dbReference type="Pfam" id="PF18705"/>
    </source>
</evidence>
<feature type="domain" description="DUF5643" evidence="3">
    <location>
        <begin position="220"/>
        <end position="329"/>
    </location>
</feature>
<feature type="transmembrane region" description="Helical" evidence="1">
    <location>
        <begin position="40"/>
        <end position="59"/>
    </location>
</feature>
<keyword evidence="5" id="KW-1185">Reference proteome</keyword>
<dbReference type="Pfam" id="PF18705">
    <property type="entry name" value="DUF5643"/>
    <property type="match status" value="1"/>
</dbReference>
<keyword evidence="1" id="KW-0472">Membrane</keyword>
<organism evidence="4 5">
    <name type="scientific">Cellulosilyticum lentocellum (strain ATCC 49066 / DSM 5427 / NCIMB 11756 / RHM5)</name>
    <name type="common">Clostridium lentocellum</name>
    <dbReference type="NCBI Taxonomy" id="642492"/>
    <lineage>
        <taxon>Bacteria</taxon>
        <taxon>Bacillati</taxon>
        <taxon>Bacillota</taxon>
        <taxon>Clostridia</taxon>
        <taxon>Lachnospirales</taxon>
        <taxon>Cellulosilyticaceae</taxon>
        <taxon>Cellulosilyticum</taxon>
    </lineage>
</organism>
<dbReference type="InterPro" id="IPR040680">
    <property type="entry name" value="DUF5643"/>
</dbReference>
<dbReference type="Proteomes" id="UP000008467">
    <property type="component" value="Chromosome"/>
</dbReference>
<sequence>MNRKEEYELLMQEIEVTPVRLEYAIQRTEAKVKANRWQRFFGIPIGTGLTFLLVFTILVNSIPTFAYSCGNIPLIKELAKTVAFSPSLDAAIENKYVQPINQEKVINHMKARIEYLIVDQKQVNVFYSLESKDYEEVNIEPEIDDRNGDTLEGYTLSSSSYGMPDGKINYITIDFVDGEVPEGLTLKIGVYDMKPSYDLPISTFTFKLIFDPHYTAQGEKLTIGQSIIIDQQKLTLEEVEIYPTHMRIILEDEKENAAYLKSMTFYLENEKGERFDKIANGISATGKIDSPMMNVYRVESAFFSESKELTLYITGAEWLDKDKQRMKLDLANTSAESLPEGVTFESAERRGKSWYLTFSGNQYEENKNYQIWNGIYYDEQGKEYEYNGWSTVSGIWSEKEKKYISKPNTFFVEILLEDYPYDTVYMSPIFSHYIQLENPVAIKIK</sequence>
<name>F2JKM4_CELLD</name>
<evidence type="ECO:0000256" key="1">
    <source>
        <dbReference type="SAM" id="Phobius"/>
    </source>
</evidence>
<proteinExistence type="predicted"/>
<dbReference type="RefSeq" id="WP_013655485.1">
    <property type="nucleotide sequence ID" value="NC_015275.1"/>
</dbReference>
<dbReference type="AlphaFoldDB" id="F2JKM4"/>
<evidence type="ECO:0008006" key="6">
    <source>
        <dbReference type="Google" id="ProtNLM"/>
    </source>
</evidence>
<accession>F2JKM4</accession>
<dbReference type="Gene3D" id="2.60.40.1630">
    <property type="entry name" value="bacillus anthracis domain"/>
    <property type="match status" value="1"/>
</dbReference>
<protein>
    <recommendedName>
        <fullName evidence="6">DUF4179 domain-containing protein</fullName>
    </recommendedName>
</protein>
<feature type="domain" description="DUF4179" evidence="2">
    <location>
        <begin position="52"/>
        <end position="131"/>
    </location>
</feature>
<dbReference type="KEGG" id="cle:Clole_0443"/>
<keyword evidence="1" id="KW-1133">Transmembrane helix</keyword>
<dbReference type="InterPro" id="IPR025436">
    <property type="entry name" value="DUF4179"/>
</dbReference>
<dbReference type="EMBL" id="CP002582">
    <property type="protein sequence ID" value="ADZ82184.1"/>
    <property type="molecule type" value="Genomic_DNA"/>
</dbReference>
<dbReference type="Pfam" id="PF13786">
    <property type="entry name" value="DUF4179"/>
    <property type="match status" value="1"/>
</dbReference>
<evidence type="ECO:0000313" key="4">
    <source>
        <dbReference type="EMBL" id="ADZ82184.1"/>
    </source>
</evidence>
<keyword evidence="1" id="KW-0812">Transmembrane</keyword>
<evidence type="ECO:0000313" key="5">
    <source>
        <dbReference type="Proteomes" id="UP000008467"/>
    </source>
</evidence>